<dbReference type="EMBL" id="VUMY01000002">
    <property type="protein sequence ID" value="MST48939.1"/>
    <property type="molecule type" value="Genomic_DNA"/>
</dbReference>
<organism evidence="1 2">
    <name type="scientific">Mobiluncus porci</name>
    <dbReference type="NCBI Taxonomy" id="2652278"/>
    <lineage>
        <taxon>Bacteria</taxon>
        <taxon>Bacillati</taxon>
        <taxon>Actinomycetota</taxon>
        <taxon>Actinomycetes</taxon>
        <taxon>Actinomycetales</taxon>
        <taxon>Actinomycetaceae</taxon>
        <taxon>Mobiluncus</taxon>
    </lineage>
</organism>
<sequence>MPTTLNRNYPYPELTDAPNIPLALENLANAIDNDINTVAQSVPLGMASELETRATLLEGRLSTLENRQIKVTGWCIVHTNYLLRNGPLRFSATLYVPASRVIDYNVIAAYLTSNGNQGLPFVSKGIAAKDDRSCYIWADFNSNIYTTDATFTETFSAAYLV</sequence>
<comment type="caution">
    <text evidence="1">The sequence shown here is derived from an EMBL/GenBank/DDBJ whole genome shotgun (WGS) entry which is preliminary data.</text>
</comment>
<dbReference type="Proteomes" id="UP000442535">
    <property type="component" value="Unassembled WGS sequence"/>
</dbReference>
<keyword evidence="2" id="KW-1185">Reference proteome</keyword>
<name>A0A7K0K0J4_9ACTO</name>
<reference evidence="1 2" key="1">
    <citation type="submission" date="2019-08" db="EMBL/GenBank/DDBJ databases">
        <title>In-depth cultivation of the pig gut microbiome towards novel bacterial diversity and tailored functional studies.</title>
        <authorList>
            <person name="Wylensek D."/>
            <person name="Hitch T.C.A."/>
            <person name="Clavel T."/>
        </authorList>
    </citation>
    <scope>NUCLEOTIDE SEQUENCE [LARGE SCALE GENOMIC DNA]</scope>
    <source>
        <strain evidence="1 2">RF-GAM-744-WT-7</strain>
    </source>
</reference>
<gene>
    <name evidence="1" type="ORF">FYJ63_01490</name>
</gene>
<evidence type="ECO:0000313" key="1">
    <source>
        <dbReference type="EMBL" id="MST48939.1"/>
    </source>
</evidence>
<proteinExistence type="predicted"/>
<accession>A0A7K0K0J4</accession>
<dbReference type="RefSeq" id="WP_154543122.1">
    <property type="nucleotide sequence ID" value="NZ_VUMY01000002.1"/>
</dbReference>
<evidence type="ECO:0000313" key="2">
    <source>
        <dbReference type="Proteomes" id="UP000442535"/>
    </source>
</evidence>
<dbReference type="AlphaFoldDB" id="A0A7K0K0J4"/>
<protein>
    <submittedName>
        <fullName evidence="1">Uncharacterized protein</fullName>
    </submittedName>
</protein>